<proteinExistence type="predicted"/>
<dbReference type="Proteomes" id="UP001159363">
    <property type="component" value="Chromosome 1"/>
</dbReference>
<comment type="caution">
    <text evidence="2">The sequence shown here is derived from an EMBL/GenBank/DDBJ whole genome shotgun (WGS) entry which is preliminary data.</text>
</comment>
<feature type="compositionally biased region" description="Polar residues" evidence="1">
    <location>
        <begin position="33"/>
        <end position="58"/>
    </location>
</feature>
<organism evidence="2 3">
    <name type="scientific">Dryococelus australis</name>
    <dbReference type="NCBI Taxonomy" id="614101"/>
    <lineage>
        <taxon>Eukaryota</taxon>
        <taxon>Metazoa</taxon>
        <taxon>Ecdysozoa</taxon>
        <taxon>Arthropoda</taxon>
        <taxon>Hexapoda</taxon>
        <taxon>Insecta</taxon>
        <taxon>Pterygota</taxon>
        <taxon>Neoptera</taxon>
        <taxon>Polyneoptera</taxon>
        <taxon>Phasmatodea</taxon>
        <taxon>Verophasmatodea</taxon>
        <taxon>Anareolatae</taxon>
        <taxon>Phasmatidae</taxon>
        <taxon>Eurycanthinae</taxon>
        <taxon>Dryococelus</taxon>
    </lineage>
</organism>
<evidence type="ECO:0000313" key="2">
    <source>
        <dbReference type="EMBL" id="KAJ8895199.1"/>
    </source>
</evidence>
<feature type="region of interest" description="Disordered" evidence="1">
    <location>
        <begin position="31"/>
        <end position="58"/>
    </location>
</feature>
<dbReference type="EMBL" id="JARBHB010000001">
    <property type="protein sequence ID" value="KAJ8895199.1"/>
    <property type="molecule type" value="Genomic_DNA"/>
</dbReference>
<keyword evidence="3" id="KW-1185">Reference proteome</keyword>
<gene>
    <name evidence="2" type="ORF">PR048_000524</name>
</gene>
<protein>
    <submittedName>
        <fullName evidence="2">Uncharacterized protein</fullName>
    </submittedName>
</protein>
<sequence>MQPFDEGRIVEFQRGVLHLIKQLHRSAPPPQLYSPQAYLQHSADPSSFSDPRTTAQRTSRLSCHHTSVQDIIHFQQHASAAIRSNVRSCPSFMYQYQGISLSTEMFHIPSPALSERSYCSRYTDCSIDFKS</sequence>
<name>A0ABQ9IEW2_9NEOP</name>
<evidence type="ECO:0000256" key="1">
    <source>
        <dbReference type="SAM" id="MobiDB-lite"/>
    </source>
</evidence>
<accession>A0ABQ9IEW2</accession>
<reference evidence="2 3" key="1">
    <citation type="submission" date="2023-02" db="EMBL/GenBank/DDBJ databases">
        <title>LHISI_Scaffold_Assembly.</title>
        <authorList>
            <person name="Stuart O.P."/>
            <person name="Cleave R."/>
            <person name="Magrath M.J.L."/>
            <person name="Mikheyev A.S."/>
        </authorList>
    </citation>
    <scope>NUCLEOTIDE SEQUENCE [LARGE SCALE GENOMIC DNA]</scope>
    <source>
        <strain evidence="2">Daus_M_001</strain>
        <tissue evidence="2">Leg muscle</tissue>
    </source>
</reference>
<evidence type="ECO:0000313" key="3">
    <source>
        <dbReference type="Proteomes" id="UP001159363"/>
    </source>
</evidence>